<dbReference type="EMBL" id="SEKV01001048">
    <property type="protein sequence ID" value="TFY52066.1"/>
    <property type="molecule type" value="Genomic_DNA"/>
</dbReference>
<organism evidence="1 2">
    <name type="scientific">Rhodofomes roseus</name>
    <dbReference type="NCBI Taxonomy" id="34475"/>
    <lineage>
        <taxon>Eukaryota</taxon>
        <taxon>Fungi</taxon>
        <taxon>Dikarya</taxon>
        <taxon>Basidiomycota</taxon>
        <taxon>Agaricomycotina</taxon>
        <taxon>Agaricomycetes</taxon>
        <taxon>Polyporales</taxon>
        <taxon>Rhodofomes</taxon>
    </lineage>
</organism>
<sequence length="52" mass="5728">MDSDEFIGDVSALYNDTVDLQDAGEIYYGLLVFTVAPKDVLRCDGVDCVHDD</sequence>
<protein>
    <submittedName>
        <fullName evidence="1">Uncharacterized protein</fullName>
    </submittedName>
</protein>
<dbReference type="AlphaFoldDB" id="A0A4Y9XPN1"/>
<dbReference type="Proteomes" id="UP000298390">
    <property type="component" value="Unassembled WGS sequence"/>
</dbReference>
<comment type="caution">
    <text evidence="1">The sequence shown here is derived from an EMBL/GenBank/DDBJ whole genome shotgun (WGS) entry which is preliminary data.</text>
</comment>
<proteinExistence type="predicted"/>
<evidence type="ECO:0000313" key="1">
    <source>
        <dbReference type="EMBL" id="TFY52066.1"/>
    </source>
</evidence>
<gene>
    <name evidence="1" type="ORF">EVJ58_g10220</name>
</gene>
<reference evidence="1 2" key="1">
    <citation type="submission" date="2019-01" db="EMBL/GenBank/DDBJ databases">
        <title>Genome sequencing of the rare red list fungi Fomitopsis rosea.</title>
        <authorList>
            <person name="Buettner E."/>
            <person name="Kellner H."/>
        </authorList>
    </citation>
    <scope>NUCLEOTIDE SEQUENCE [LARGE SCALE GENOMIC DNA]</scope>
    <source>
        <strain evidence="1 2">DSM 105464</strain>
    </source>
</reference>
<name>A0A4Y9XPN1_9APHY</name>
<accession>A0A4Y9XPN1</accession>
<evidence type="ECO:0000313" key="2">
    <source>
        <dbReference type="Proteomes" id="UP000298390"/>
    </source>
</evidence>